<dbReference type="CDD" id="cd11614">
    <property type="entry name" value="SAF_CpaB_FlgA_like"/>
    <property type="match status" value="1"/>
</dbReference>
<dbReference type="PANTHER" id="PTHR36307:SF1">
    <property type="entry name" value="FLAGELLA BASAL BODY P-RING FORMATION PROTEIN FLGA"/>
    <property type="match status" value="1"/>
</dbReference>
<dbReference type="Gene3D" id="2.30.30.760">
    <property type="match status" value="1"/>
</dbReference>
<evidence type="ECO:0000256" key="1">
    <source>
        <dbReference type="ARBA" id="ARBA00004418"/>
    </source>
</evidence>
<evidence type="ECO:0000256" key="5">
    <source>
        <dbReference type="ARBA" id="ARBA00022764"/>
    </source>
</evidence>
<dbReference type="InterPro" id="IPR017585">
    <property type="entry name" value="SAF_FlgA"/>
</dbReference>
<dbReference type="GO" id="GO:0044780">
    <property type="term" value="P:bacterial-type flagellum assembly"/>
    <property type="evidence" value="ECO:0007669"/>
    <property type="project" value="InterPro"/>
</dbReference>
<keyword evidence="7" id="KW-1005">Bacterial flagellum biogenesis</keyword>
<keyword evidence="5 7" id="KW-0574">Periplasm</keyword>
<keyword evidence="10" id="KW-1185">Reference proteome</keyword>
<dbReference type="RefSeq" id="WP_064123263.1">
    <property type="nucleotide sequence ID" value="NZ_CP015243.1"/>
</dbReference>
<evidence type="ECO:0000256" key="4">
    <source>
        <dbReference type="ARBA" id="ARBA00022729"/>
    </source>
</evidence>
<dbReference type="InterPro" id="IPR013974">
    <property type="entry name" value="SAF"/>
</dbReference>
<dbReference type="AlphaFoldDB" id="A0A172YGP5"/>
<keyword evidence="4 7" id="KW-0732">Signal</keyword>
<dbReference type="NCBIfam" id="TIGR03170">
    <property type="entry name" value="flgA_cterm"/>
    <property type="match status" value="1"/>
</dbReference>
<accession>A0A172YGP5</accession>
<reference evidence="9 10" key="1">
    <citation type="submission" date="2016-04" db="EMBL/GenBank/DDBJ databases">
        <title>Complete Genome Sequence of Halotalea alkalilenta IHB B 13600.</title>
        <authorList>
            <person name="Swarnkar M.K."/>
            <person name="Sharma A."/>
            <person name="Kaushal K."/>
            <person name="Soni R."/>
            <person name="Rana S."/>
            <person name="Singh A.K."/>
            <person name="Gulati A."/>
        </authorList>
    </citation>
    <scope>NUCLEOTIDE SEQUENCE [LARGE SCALE GENOMIC DNA]</scope>
    <source>
        <strain evidence="9 10">IHB B 13600</strain>
    </source>
</reference>
<protein>
    <recommendedName>
        <fullName evidence="3 7">Flagella basal body P-ring formation protein FlgA</fullName>
    </recommendedName>
</protein>
<dbReference type="GO" id="GO:0042597">
    <property type="term" value="C:periplasmic space"/>
    <property type="evidence" value="ECO:0007669"/>
    <property type="project" value="UniProtKB-SubCell"/>
</dbReference>
<dbReference type="KEGG" id="haa:A5892_13595"/>
<dbReference type="Proteomes" id="UP000077875">
    <property type="component" value="Chromosome"/>
</dbReference>
<dbReference type="Pfam" id="PF13144">
    <property type="entry name" value="ChapFlgA"/>
    <property type="match status" value="1"/>
</dbReference>
<dbReference type="Pfam" id="PF17656">
    <property type="entry name" value="ChapFlgA_N"/>
    <property type="match status" value="1"/>
</dbReference>
<comment type="function">
    <text evidence="6 7">Involved in the assembly process of the P-ring formation. It may associate with FlgF on the rod constituting a structure essential for the P-ring assembly or may act as a modulator protein for the P-ring assembly.</text>
</comment>
<gene>
    <name evidence="9" type="ORF">A5892_13595</name>
</gene>
<sequence>MSPPRFITPLLLCAALMLCPAIAQAAQTRAELAAARTLLEQRLAAVPGRVEIELRAPQATLPECLEPEAFIPGNPNLIGQLTVGVRCVSPSGATTTRYLRAMLRRFAPYWVADRDIDAGALLSLSDLERREGDLSQLPGRLVTDPAQLIGQQTVRRINRGTALLEGMTRAPSVIQRNDRVEVRAEGNGFTILTEGVALEDAALEQRLRVRLASGSVVGVTASGANSATLSR</sequence>
<dbReference type="InterPro" id="IPR039246">
    <property type="entry name" value="Flagellar_FlgA"/>
</dbReference>
<proteinExistence type="inferred from homology"/>
<dbReference type="EMBL" id="CP015243">
    <property type="protein sequence ID" value="ANF58377.1"/>
    <property type="molecule type" value="Genomic_DNA"/>
</dbReference>
<feature type="signal peptide" evidence="7">
    <location>
        <begin position="1"/>
        <end position="25"/>
    </location>
</feature>
<evidence type="ECO:0000256" key="2">
    <source>
        <dbReference type="ARBA" id="ARBA00010474"/>
    </source>
</evidence>
<dbReference type="InterPro" id="IPR041231">
    <property type="entry name" value="FlgA_N"/>
</dbReference>
<dbReference type="SMART" id="SM00858">
    <property type="entry name" value="SAF"/>
    <property type="match status" value="1"/>
</dbReference>
<evidence type="ECO:0000256" key="6">
    <source>
        <dbReference type="ARBA" id="ARBA00025643"/>
    </source>
</evidence>
<evidence type="ECO:0000313" key="9">
    <source>
        <dbReference type="EMBL" id="ANF58377.1"/>
    </source>
</evidence>
<dbReference type="Gene3D" id="3.90.1210.10">
    <property type="entry name" value="Antifreeze-like/N-acetylneuraminic acid synthase C-terminal domain"/>
    <property type="match status" value="1"/>
</dbReference>
<comment type="similarity">
    <text evidence="2 7">Belongs to the FlgA family.</text>
</comment>
<comment type="subcellular location">
    <subcellularLocation>
        <location evidence="1 7">Periplasm</location>
    </subcellularLocation>
</comment>
<evidence type="ECO:0000256" key="3">
    <source>
        <dbReference type="ARBA" id="ARBA00014754"/>
    </source>
</evidence>
<organism evidence="9 10">
    <name type="scientific">Halotalea alkalilenta</name>
    <dbReference type="NCBI Taxonomy" id="376489"/>
    <lineage>
        <taxon>Bacteria</taxon>
        <taxon>Pseudomonadati</taxon>
        <taxon>Pseudomonadota</taxon>
        <taxon>Gammaproteobacteria</taxon>
        <taxon>Oceanospirillales</taxon>
        <taxon>Halomonadaceae</taxon>
        <taxon>Halotalea</taxon>
    </lineage>
</organism>
<dbReference type="STRING" id="376489.A5892_13595"/>
<evidence type="ECO:0000259" key="8">
    <source>
        <dbReference type="SMART" id="SM00858"/>
    </source>
</evidence>
<evidence type="ECO:0000313" key="10">
    <source>
        <dbReference type="Proteomes" id="UP000077875"/>
    </source>
</evidence>
<feature type="chain" id="PRO_5007948096" description="Flagella basal body P-ring formation protein FlgA" evidence="7">
    <location>
        <begin position="26"/>
        <end position="231"/>
    </location>
</feature>
<feature type="domain" description="SAF" evidence="8">
    <location>
        <begin position="107"/>
        <end position="169"/>
    </location>
</feature>
<evidence type="ECO:0000256" key="7">
    <source>
        <dbReference type="RuleBase" id="RU362063"/>
    </source>
</evidence>
<name>A0A172YGP5_9GAMM</name>
<dbReference type="PANTHER" id="PTHR36307">
    <property type="entry name" value="FLAGELLA BASAL BODY P-RING FORMATION PROTEIN FLGA"/>
    <property type="match status" value="1"/>
</dbReference>